<keyword evidence="1" id="KW-0732">Signal</keyword>
<evidence type="ECO:0000256" key="1">
    <source>
        <dbReference type="SAM" id="SignalP"/>
    </source>
</evidence>
<dbReference type="InterPro" id="IPR000073">
    <property type="entry name" value="AB_hydrolase_1"/>
</dbReference>
<dbReference type="OrthoDB" id="190201at2759"/>
<protein>
    <recommendedName>
        <fullName evidence="2">AB hydrolase-1 domain-containing protein</fullName>
    </recommendedName>
</protein>
<reference evidence="3 4" key="1">
    <citation type="journal article" date="2014" name="BMC Genomics">
        <title>Genome sequencing of four Aureobasidium pullulans varieties: biotechnological potential, stress tolerance, and description of new species.</title>
        <authorList>
            <person name="Gostin Ar C."/>
            <person name="Ohm R.A."/>
            <person name="Kogej T."/>
            <person name="Sonjak S."/>
            <person name="Turk M."/>
            <person name="Zajc J."/>
            <person name="Zalar P."/>
            <person name="Grube M."/>
            <person name="Sun H."/>
            <person name="Han J."/>
            <person name="Sharma A."/>
            <person name="Chiniquy J."/>
            <person name="Ngan C.Y."/>
            <person name="Lipzen A."/>
            <person name="Barry K."/>
            <person name="Grigoriev I.V."/>
            <person name="Gunde-Cimerman N."/>
        </authorList>
    </citation>
    <scope>NUCLEOTIDE SEQUENCE [LARGE SCALE GENOMIC DNA]</scope>
    <source>
        <strain evidence="3 4">EXF-2481</strain>
    </source>
</reference>
<dbReference type="EMBL" id="KL584759">
    <property type="protein sequence ID" value="KEQ95364.1"/>
    <property type="molecule type" value="Genomic_DNA"/>
</dbReference>
<evidence type="ECO:0000313" key="3">
    <source>
        <dbReference type="EMBL" id="KEQ95364.1"/>
    </source>
</evidence>
<feature type="domain" description="AB hydrolase-1" evidence="2">
    <location>
        <begin position="128"/>
        <end position="324"/>
    </location>
</feature>
<dbReference type="OMA" id="GGNCLYP"/>
<dbReference type="Proteomes" id="UP000030641">
    <property type="component" value="Unassembled WGS sequence"/>
</dbReference>
<dbReference type="STRING" id="1043005.A0A074YH10"/>
<dbReference type="AlphaFoldDB" id="A0A074YH10"/>
<gene>
    <name evidence="3" type="ORF">AUEXF2481DRAFT_217073</name>
</gene>
<organism evidence="3 4">
    <name type="scientific">Aureobasidium subglaciale (strain EXF-2481)</name>
    <name type="common">Aureobasidium pullulans var. subglaciale</name>
    <dbReference type="NCBI Taxonomy" id="1043005"/>
    <lineage>
        <taxon>Eukaryota</taxon>
        <taxon>Fungi</taxon>
        <taxon>Dikarya</taxon>
        <taxon>Ascomycota</taxon>
        <taxon>Pezizomycotina</taxon>
        <taxon>Dothideomycetes</taxon>
        <taxon>Dothideomycetidae</taxon>
        <taxon>Dothideales</taxon>
        <taxon>Saccotheciaceae</taxon>
        <taxon>Aureobasidium</taxon>
    </lineage>
</organism>
<dbReference type="SUPFAM" id="SSF53474">
    <property type="entry name" value="alpha/beta-Hydrolases"/>
    <property type="match status" value="1"/>
</dbReference>
<sequence length="400" mass="41782">MTALTFLALAGLAAADYTSQFGGAIPAGLCAPNTAGFTNPTIQPSRGGAAICVSGDVAVQASAQNVKFNFNIPANESEVTDTFLKYITSGSTFAQSIMGGMQTISGNYTIGATLCMPANGTIPSSVQLLTHGIGFDRYYWDFAPGYSYVDYAVEQGYATFSYDRLGVGKSATPDPIQVVQGPLEASIANQLALSLRNSAFANANFSTVIGVGHSFGSAITQSVTHNHPSTFDAAILTGFSGNQTAIAAFVTALNLQIASQNQPYRFSGLNNGYLVDYSAVSNQYGFFRSPNFDPAILAAGEAAKGTVTFGELFTQAAIAGVASNFTGPVAIVNGDADLPFCFGNCSYPMNLAQAAVTMLYPAASATGNYLAPLTGHGVNLHYTALDAYKYIGSFLKQNRY</sequence>
<evidence type="ECO:0000259" key="2">
    <source>
        <dbReference type="Pfam" id="PF12697"/>
    </source>
</evidence>
<dbReference type="InterPro" id="IPR029058">
    <property type="entry name" value="AB_hydrolase_fold"/>
</dbReference>
<accession>A0A074YH10</accession>
<dbReference type="InParanoid" id="A0A074YH10"/>
<proteinExistence type="predicted"/>
<dbReference type="RefSeq" id="XP_013343988.1">
    <property type="nucleotide sequence ID" value="XM_013488534.1"/>
</dbReference>
<evidence type="ECO:0000313" key="4">
    <source>
        <dbReference type="Proteomes" id="UP000030641"/>
    </source>
</evidence>
<feature type="signal peptide" evidence="1">
    <location>
        <begin position="1"/>
        <end position="15"/>
    </location>
</feature>
<feature type="chain" id="PRO_5013379923" description="AB hydrolase-1 domain-containing protein" evidence="1">
    <location>
        <begin position="16"/>
        <end position="400"/>
    </location>
</feature>
<dbReference type="HOGENOM" id="CLU_034763_2_0_1"/>
<dbReference type="Pfam" id="PF12697">
    <property type="entry name" value="Abhydrolase_6"/>
    <property type="match status" value="1"/>
</dbReference>
<name>A0A074YH10_AURSE</name>
<dbReference type="Gene3D" id="3.40.50.1820">
    <property type="entry name" value="alpha/beta hydrolase"/>
    <property type="match status" value="1"/>
</dbReference>
<dbReference type="GeneID" id="25362578"/>
<keyword evidence="4" id="KW-1185">Reference proteome</keyword>